<dbReference type="Proteomes" id="UP000254291">
    <property type="component" value="Unassembled WGS sequence"/>
</dbReference>
<dbReference type="GO" id="GO:0016020">
    <property type="term" value="C:membrane"/>
    <property type="evidence" value="ECO:0007669"/>
    <property type="project" value="InterPro"/>
</dbReference>
<evidence type="ECO:0000256" key="7">
    <source>
        <dbReference type="SAM" id="MobiDB-lite"/>
    </source>
</evidence>
<keyword evidence="5 6" id="KW-0326">Glycosidase</keyword>
<name>A0A378SIN2_9MYCO</name>
<evidence type="ECO:0000256" key="6">
    <source>
        <dbReference type="RuleBase" id="RU361153"/>
    </source>
</evidence>
<keyword evidence="1" id="KW-0732">Signal</keyword>
<dbReference type="GO" id="GO:0000272">
    <property type="term" value="P:polysaccharide catabolic process"/>
    <property type="evidence" value="ECO:0007669"/>
    <property type="project" value="InterPro"/>
</dbReference>
<feature type="compositionally biased region" description="Gly residues" evidence="7">
    <location>
        <begin position="97"/>
        <end position="119"/>
    </location>
</feature>
<evidence type="ECO:0000256" key="4">
    <source>
        <dbReference type="ARBA" id="ARBA00022837"/>
    </source>
</evidence>
<evidence type="ECO:0000256" key="3">
    <source>
        <dbReference type="ARBA" id="ARBA00022801"/>
    </source>
</evidence>
<evidence type="ECO:0000256" key="5">
    <source>
        <dbReference type="ARBA" id="ARBA00023295"/>
    </source>
</evidence>
<feature type="region of interest" description="Disordered" evidence="7">
    <location>
        <begin position="1"/>
        <end position="22"/>
    </location>
</feature>
<evidence type="ECO:0000256" key="1">
    <source>
        <dbReference type="ARBA" id="ARBA00022729"/>
    </source>
</evidence>
<gene>
    <name evidence="9" type="ORF">NCTC10742_00429</name>
</gene>
<evidence type="ECO:0000313" key="9">
    <source>
        <dbReference type="EMBL" id="STZ41227.1"/>
    </source>
</evidence>
<feature type="domain" description="Calx-beta" evidence="8">
    <location>
        <begin position="138"/>
        <end position="248"/>
    </location>
</feature>
<comment type="similarity">
    <text evidence="6">Belongs to the glycosyl hydrolase 5 (cellulase A) family.</text>
</comment>
<evidence type="ECO:0000256" key="2">
    <source>
        <dbReference type="ARBA" id="ARBA00022737"/>
    </source>
</evidence>
<dbReference type="PANTHER" id="PTHR12631:SF10">
    <property type="entry name" value="BETA-XYLOSIDASE-LIKE PROTEIN-RELATED"/>
    <property type="match status" value="1"/>
</dbReference>
<evidence type="ECO:0000259" key="8">
    <source>
        <dbReference type="SMART" id="SM00237"/>
    </source>
</evidence>
<dbReference type="InterPro" id="IPR001547">
    <property type="entry name" value="Glyco_hydro_5"/>
</dbReference>
<dbReference type="EMBL" id="UGQM01000001">
    <property type="protein sequence ID" value="STZ41227.1"/>
    <property type="molecule type" value="Genomic_DNA"/>
</dbReference>
<dbReference type="SMART" id="SM00237">
    <property type="entry name" value="Calx_beta"/>
    <property type="match status" value="1"/>
</dbReference>
<dbReference type="AlphaFoldDB" id="A0A378SIN2"/>
<proteinExistence type="inferred from homology"/>
<dbReference type="GO" id="GO:0004553">
    <property type="term" value="F:hydrolase activity, hydrolyzing O-glycosyl compounds"/>
    <property type="evidence" value="ECO:0007669"/>
    <property type="project" value="InterPro"/>
</dbReference>
<keyword evidence="4" id="KW-0106">Calcium</keyword>
<dbReference type="Gene3D" id="3.20.20.80">
    <property type="entry name" value="Glycosidases"/>
    <property type="match status" value="1"/>
</dbReference>
<dbReference type="PANTHER" id="PTHR12631">
    <property type="entry name" value="ALPHA-L-IDURONIDASE"/>
    <property type="match status" value="1"/>
</dbReference>
<dbReference type="InterPro" id="IPR051923">
    <property type="entry name" value="Glycosyl_Hydrolase_39"/>
</dbReference>
<feature type="region of interest" description="Disordered" evidence="7">
    <location>
        <begin position="86"/>
        <end position="153"/>
    </location>
</feature>
<evidence type="ECO:0000313" key="10">
    <source>
        <dbReference type="Proteomes" id="UP000254291"/>
    </source>
</evidence>
<protein>
    <submittedName>
        <fullName evidence="9">Beta-galactosidase</fullName>
    </submittedName>
</protein>
<dbReference type="Pfam" id="PF03160">
    <property type="entry name" value="Calx-beta"/>
    <property type="match status" value="1"/>
</dbReference>
<sequence length="606" mass="62357">MLGTAAVGRRTTALTEPTADQRASRLFGDGTAEHPDAGLLFGNGFSWDGSSCTGTAACHGGNAGLLGGSAGHGFNGGNGGAAGLFGRGGDGGDGRPDGSGGNGGRGGLISGDGGDGGDAGASLRSVTTAGVGGDSGMLGVRGKPGKGTPAPVTVGFPRSGTYVTEGGSGARVELLTVQLSGGSATAVTVTYSVSNYTGAQYKATAGEDFAAATGSVVFAPGQTSATIPVTVYGDTDYEPDETVYVELTSAIGALIVRTATDGQLAGQSNLILNNDDRASGIGMTLHLRGADAATVKREFDLMAAMNVSWVRIDVDWSAVEPRRGKFQWESTDLLVREAVAHNMNVLVMLGFTPAWARSADTKSLSYPSHARAKDLAAFGAFASTAAARYAPLGVRSWEIWNEPNTAKFWPARPDADEYGALFRTAATAIRGVDSRATLLIGGLGPQYDTPGAEIPPAQYLDQLYGNGAAQLADGIAVHPYSYPHLPMDPQQRQEGGFADLPELQAVMAGHGDGDKLIWITEFGAPTGTSVNAVSEEQQAAILLAARQQVAQWNWAGPLVYYELVDGGTDPSDGEQNFGVLRKDLSPKAAALALMESDTNRRTSTAL</sequence>
<dbReference type="SUPFAM" id="SSF141072">
    <property type="entry name" value="CalX-like"/>
    <property type="match status" value="1"/>
</dbReference>
<dbReference type="InterPro" id="IPR017853">
    <property type="entry name" value="GH"/>
</dbReference>
<dbReference type="SUPFAM" id="SSF51445">
    <property type="entry name" value="(Trans)glycosidases"/>
    <property type="match status" value="1"/>
</dbReference>
<accession>A0A378SIN2</accession>
<dbReference type="Pfam" id="PF00150">
    <property type="entry name" value="Cellulase"/>
    <property type="match status" value="1"/>
</dbReference>
<keyword evidence="2" id="KW-0677">Repeat</keyword>
<organism evidence="9 10">
    <name type="scientific">Mycolicibacterium gilvum</name>
    <dbReference type="NCBI Taxonomy" id="1804"/>
    <lineage>
        <taxon>Bacteria</taxon>
        <taxon>Bacillati</taxon>
        <taxon>Actinomycetota</taxon>
        <taxon>Actinomycetes</taxon>
        <taxon>Mycobacteriales</taxon>
        <taxon>Mycobacteriaceae</taxon>
        <taxon>Mycolicibacterium</taxon>
    </lineage>
</organism>
<reference evidence="9 10" key="1">
    <citation type="submission" date="2018-06" db="EMBL/GenBank/DDBJ databases">
        <authorList>
            <consortium name="Pathogen Informatics"/>
            <person name="Doyle S."/>
        </authorList>
    </citation>
    <scope>NUCLEOTIDE SEQUENCE [LARGE SCALE GENOMIC DNA]</scope>
    <source>
        <strain evidence="9 10">NCTC10742</strain>
    </source>
</reference>
<dbReference type="GO" id="GO:0007154">
    <property type="term" value="P:cell communication"/>
    <property type="evidence" value="ECO:0007669"/>
    <property type="project" value="InterPro"/>
</dbReference>
<dbReference type="InterPro" id="IPR003644">
    <property type="entry name" value="Calx_beta"/>
</dbReference>
<keyword evidence="3 6" id="KW-0378">Hydrolase</keyword>
<dbReference type="InterPro" id="IPR038081">
    <property type="entry name" value="CalX-like_sf"/>
</dbReference>
<dbReference type="Gene3D" id="2.60.40.2030">
    <property type="match status" value="1"/>
</dbReference>